<organism evidence="5 6">
    <name type="scientific">Gasterosteus aculeatus aculeatus</name>
    <name type="common">three-spined stickleback</name>
    <dbReference type="NCBI Taxonomy" id="481459"/>
    <lineage>
        <taxon>Eukaryota</taxon>
        <taxon>Metazoa</taxon>
        <taxon>Chordata</taxon>
        <taxon>Craniata</taxon>
        <taxon>Vertebrata</taxon>
        <taxon>Euteleostomi</taxon>
        <taxon>Actinopterygii</taxon>
        <taxon>Neopterygii</taxon>
        <taxon>Teleostei</taxon>
        <taxon>Neoteleostei</taxon>
        <taxon>Acanthomorphata</taxon>
        <taxon>Eupercaria</taxon>
        <taxon>Perciformes</taxon>
        <taxon>Cottioidei</taxon>
        <taxon>Gasterosteales</taxon>
        <taxon>Gasterosteidae</taxon>
        <taxon>Gasterosteus</taxon>
    </lineage>
</organism>
<evidence type="ECO:0000256" key="2">
    <source>
        <dbReference type="ARBA" id="ARBA00023157"/>
    </source>
</evidence>
<reference evidence="5" key="3">
    <citation type="submission" date="2025-09" db="UniProtKB">
        <authorList>
            <consortium name="Ensembl"/>
        </authorList>
    </citation>
    <scope>IDENTIFICATION</scope>
</reference>
<evidence type="ECO:0000259" key="4">
    <source>
        <dbReference type="PROSITE" id="PS50038"/>
    </source>
</evidence>
<dbReference type="InterPro" id="IPR036790">
    <property type="entry name" value="Frizzled_dom_sf"/>
</dbReference>
<reference evidence="5 6" key="1">
    <citation type="journal article" date="2021" name="G3 (Bethesda)">
        <title>Improved contiguity of the threespine stickleback genome using long-read sequencing.</title>
        <authorList>
            <person name="Nath S."/>
            <person name="Shaw D.E."/>
            <person name="White M.A."/>
        </authorList>
    </citation>
    <scope>NUCLEOTIDE SEQUENCE [LARGE SCALE GENOMIC DNA]</scope>
    <source>
        <strain evidence="5 6">Lake Benthic</strain>
    </source>
</reference>
<keyword evidence="2 3" id="KW-1015">Disulfide bond</keyword>
<dbReference type="PROSITE" id="PS50038">
    <property type="entry name" value="FZ"/>
    <property type="match status" value="1"/>
</dbReference>
<evidence type="ECO:0000313" key="5">
    <source>
        <dbReference type="Ensembl" id="ENSGACP00000035484.1"/>
    </source>
</evidence>
<dbReference type="PANTHER" id="PTHR11309:SF47">
    <property type="entry name" value="FRIZZLED"/>
    <property type="match status" value="1"/>
</dbReference>
<dbReference type="AlphaFoldDB" id="A0AAQ4P9L2"/>
<dbReference type="GO" id="GO:0060070">
    <property type="term" value="P:canonical Wnt signaling pathway"/>
    <property type="evidence" value="ECO:0007669"/>
    <property type="project" value="TreeGrafter"/>
</dbReference>
<proteinExistence type="predicted"/>
<feature type="disulfide bond" evidence="3">
    <location>
        <begin position="58"/>
        <end position="119"/>
    </location>
</feature>
<feature type="domain" description="FZ" evidence="4">
    <location>
        <begin position="53"/>
        <end position="167"/>
    </location>
</feature>
<dbReference type="GO" id="GO:0035567">
    <property type="term" value="P:non-canonical Wnt signaling pathway"/>
    <property type="evidence" value="ECO:0007669"/>
    <property type="project" value="TreeGrafter"/>
</dbReference>
<dbReference type="SUPFAM" id="SSF63501">
    <property type="entry name" value="Frizzled cysteine-rich domain"/>
    <property type="match status" value="1"/>
</dbReference>
<dbReference type="GO" id="GO:0017147">
    <property type="term" value="F:Wnt-protein binding"/>
    <property type="evidence" value="ECO:0007669"/>
    <property type="project" value="TreeGrafter"/>
</dbReference>
<dbReference type="Proteomes" id="UP000007635">
    <property type="component" value="Chromosome XX"/>
</dbReference>
<evidence type="ECO:0000313" key="6">
    <source>
        <dbReference type="Proteomes" id="UP000007635"/>
    </source>
</evidence>
<keyword evidence="6" id="KW-1185">Reference proteome</keyword>
<dbReference type="PANTHER" id="PTHR11309">
    <property type="entry name" value="FRIZZLED"/>
    <property type="match status" value="1"/>
</dbReference>
<accession>A0AAQ4P9L2</accession>
<dbReference type="SMART" id="SM00063">
    <property type="entry name" value="FRI"/>
    <property type="match status" value="1"/>
</dbReference>
<feature type="disulfide bond" evidence="3">
    <location>
        <begin position="66"/>
        <end position="112"/>
    </location>
</feature>
<dbReference type="GeneTree" id="ENSGT00940000166686"/>
<protein>
    <recommendedName>
        <fullName evidence="4">FZ domain-containing protein</fullName>
    </recommendedName>
</protein>
<keyword evidence="1" id="KW-0217">Developmental protein</keyword>
<feature type="disulfide bond" evidence="3">
    <location>
        <begin position="132"/>
        <end position="156"/>
    </location>
</feature>
<evidence type="ECO:0000256" key="1">
    <source>
        <dbReference type="ARBA" id="ARBA00022473"/>
    </source>
</evidence>
<sequence length="208" mass="23036">MCVGEAPPALQNPVRARALQLRIPDEHLWVPVPESLKCEAFSTESCEHYGVGRGGGVCEPITIPMCQGLAYNQTVTPNLLGHTSQREAVVKMSFFNAMVQSMCSVDIRLFVCTVYAPQCSAGEVQRPCRSFCERAKRGCEGLMTSFGVSWPDELQCNAFPEDDCISVSNGDGRSFRPACPSPRDILFFLFHRKTASLRCCMPREFLLS</sequence>
<name>A0AAQ4P9L2_GASAC</name>
<evidence type="ECO:0000256" key="3">
    <source>
        <dbReference type="PROSITE-ProRule" id="PRU00090"/>
    </source>
</evidence>
<dbReference type="GO" id="GO:0005886">
    <property type="term" value="C:plasma membrane"/>
    <property type="evidence" value="ECO:0007669"/>
    <property type="project" value="TreeGrafter"/>
</dbReference>
<dbReference type="Ensembl" id="ENSGACT00000047694.1">
    <property type="protein sequence ID" value="ENSGACP00000035484.1"/>
    <property type="gene ID" value="ENSGACG00000017763.2"/>
</dbReference>
<dbReference type="InterPro" id="IPR015526">
    <property type="entry name" value="Frizzled/SFRP"/>
</dbReference>
<comment type="caution">
    <text evidence="3">Lacks conserved residue(s) required for the propagation of feature annotation.</text>
</comment>
<dbReference type="Pfam" id="PF01392">
    <property type="entry name" value="Fz"/>
    <property type="match status" value="1"/>
</dbReference>
<dbReference type="GO" id="GO:0042813">
    <property type="term" value="F:Wnt receptor activity"/>
    <property type="evidence" value="ECO:0007669"/>
    <property type="project" value="TreeGrafter"/>
</dbReference>
<reference evidence="5" key="2">
    <citation type="submission" date="2025-08" db="UniProtKB">
        <authorList>
            <consortium name="Ensembl"/>
        </authorList>
    </citation>
    <scope>IDENTIFICATION</scope>
</reference>
<dbReference type="Gene3D" id="1.10.2000.10">
    <property type="entry name" value="Frizzled cysteine-rich domain"/>
    <property type="match status" value="1"/>
</dbReference>
<dbReference type="InterPro" id="IPR020067">
    <property type="entry name" value="Frizzled_dom"/>
</dbReference>